<dbReference type="EMBL" id="CABR01000053">
    <property type="protein sequence ID" value="CBI09809.1"/>
    <property type="molecule type" value="Genomic_DNA"/>
</dbReference>
<accession>E6QRD7</accession>
<dbReference type="InterPro" id="IPR015424">
    <property type="entry name" value="PyrdxlP-dep_Trfase"/>
</dbReference>
<feature type="domain" description="Aminotransferase class I/classII large" evidence="11">
    <location>
        <begin position="43"/>
        <end position="382"/>
    </location>
</feature>
<dbReference type="HAMAP" id="MF_01693">
    <property type="entry name" value="BioF_aminotrans_2"/>
    <property type="match status" value="1"/>
</dbReference>
<dbReference type="InterPro" id="IPR015422">
    <property type="entry name" value="PyrdxlP-dep_Trfase_small"/>
</dbReference>
<evidence type="ECO:0000256" key="7">
    <source>
        <dbReference type="ARBA" id="ARBA00022898"/>
    </source>
</evidence>
<dbReference type="InterPro" id="IPR015421">
    <property type="entry name" value="PyrdxlP-dep_Trfase_major"/>
</dbReference>
<dbReference type="Gene3D" id="3.90.1150.10">
    <property type="entry name" value="Aspartate Aminotransferase, domain 1"/>
    <property type="match status" value="1"/>
</dbReference>
<dbReference type="AlphaFoldDB" id="E6QRD7"/>
<comment type="cofactor">
    <cofactor evidence="1">
        <name>pyridoxal 5'-phosphate</name>
        <dbReference type="ChEBI" id="CHEBI:597326"/>
    </cofactor>
</comment>
<evidence type="ECO:0000256" key="5">
    <source>
        <dbReference type="ARBA" id="ARBA00022679"/>
    </source>
</evidence>
<dbReference type="SUPFAM" id="SSF53383">
    <property type="entry name" value="PLP-dependent transferases"/>
    <property type="match status" value="1"/>
</dbReference>
<evidence type="ECO:0000256" key="9">
    <source>
        <dbReference type="ARBA" id="ARBA00033381"/>
    </source>
</evidence>
<organism evidence="12">
    <name type="scientific">mine drainage metagenome</name>
    <dbReference type="NCBI Taxonomy" id="410659"/>
    <lineage>
        <taxon>unclassified sequences</taxon>
        <taxon>metagenomes</taxon>
        <taxon>ecological metagenomes</taxon>
    </lineage>
</organism>
<dbReference type="InterPro" id="IPR004839">
    <property type="entry name" value="Aminotransferase_I/II_large"/>
</dbReference>
<evidence type="ECO:0000256" key="4">
    <source>
        <dbReference type="ARBA" id="ARBA00013187"/>
    </source>
</evidence>
<dbReference type="PANTHER" id="PTHR13693:SF100">
    <property type="entry name" value="8-AMINO-7-OXONONANOATE SYNTHASE"/>
    <property type="match status" value="1"/>
</dbReference>
<proteinExistence type="inferred from homology"/>
<evidence type="ECO:0000256" key="6">
    <source>
        <dbReference type="ARBA" id="ARBA00022756"/>
    </source>
</evidence>
<evidence type="ECO:0000256" key="10">
    <source>
        <dbReference type="ARBA" id="ARBA00047715"/>
    </source>
</evidence>
<keyword evidence="12" id="KW-0012">Acyltransferase</keyword>
<evidence type="ECO:0000256" key="3">
    <source>
        <dbReference type="ARBA" id="ARBA00011738"/>
    </source>
</evidence>
<dbReference type="Gene3D" id="3.40.640.10">
    <property type="entry name" value="Type I PLP-dependent aspartate aminotransferase-like (Major domain)"/>
    <property type="match status" value="1"/>
</dbReference>
<dbReference type="GO" id="GO:0009102">
    <property type="term" value="P:biotin biosynthetic process"/>
    <property type="evidence" value="ECO:0007669"/>
    <property type="project" value="UniProtKB-UniPathway"/>
</dbReference>
<comment type="caution">
    <text evidence="12">The sequence shown here is derived from an EMBL/GenBank/DDBJ whole genome shotgun (WGS) entry which is preliminary data.</text>
</comment>
<evidence type="ECO:0000313" key="12">
    <source>
        <dbReference type="EMBL" id="CBI09809.1"/>
    </source>
</evidence>
<keyword evidence="7" id="KW-0663">Pyridoxal phosphate</keyword>
<comment type="pathway">
    <text evidence="2">Cofactor biosynthesis; biotin biosynthesis.</text>
</comment>
<dbReference type="GO" id="GO:0030170">
    <property type="term" value="F:pyridoxal phosphate binding"/>
    <property type="evidence" value="ECO:0007669"/>
    <property type="project" value="InterPro"/>
</dbReference>
<comment type="catalytic activity">
    <reaction evidence="10">
        <text>6-carboxyhexanoyl-[ACP] + L-alanine + H(+) = (8S)-8-amino-7-oxononanoate + holo-[ACP] + CO2</text>
        <dbReference type="Rhea" id="RHEA:42288"/>
        <dbReference type="Rhea" id="RHEA-COMP:9685"/>
        <dbReference type="Rhea" id="RHEA-COMP:9955"/>
        <dbReference type="ChEBI" id="CHEBI:15378"/>
        <dbReference type="ChEBI" id="CHEBI:16526"/>
        <dbReference type="ChEBI" id="CHEBI:57972"/>
        <dbReference type="ChEBI" id="CHEBI:64479"/>
        <dbReference type="ChEBI" id="CHEBI:78846"/>
        <dbReference type="ChEBI" id="CHEBI:149468"/>
        <dbReference type="EC" id="2.3.1.47"/>
    </reaction>
</comment>
<sequence length="388" mass="41389">MSFAALERLRAGLAQRRDSRALRHRQVLESAQGTYVNLSGQTWLSFCSNDYLGLANHPALIAAVCEAAPKMGVGAGASHLVCGHHVAHQEFELAFAEFVGAPAALSFSTGYMANLAVVMALIGRTGAIFADKLNHASLNDAALLSRARVSRFAHRDLAGLEQYMSACTQRDKLVISDGVFSMDGDMADVPGLLALCEKYDAWLLIDDAHGFGVLGASGQGILAHYGVQSPRIIYLATLGKAAGVAGAVVAGESEVIEWLIQTARTYIYTTAAPPMLSVALSASLREIARAAPQRARLGELIAQLRAGLQQQGWPLMDSRTPIQPVVLGSNATTLAVSERLAQQHIWVPAIRPPTVPENTGRLRITLSAQHTTQDVARLLDALGNFHGK</sequence>
<evidence type="ECO:0000256" key="2">
    <source>
        <dbReference type="ARBA" id="ARBA00004746"/>
    </source>
</evidence>
<gene>
    <name evidence="12" type="primary">bioF</name>
    <name evidence="12" type="ORF">CARN7_0554</name>
</gene>
<dbReference type="InterPro" id="IPR050087">
    <property type="entry name" value="AON_synthase_class-II"/>
</dbReference>
<dbReference type="PANTHER" id="PTHR13693">
    <property type="entry name" value="CLASS II AMINOTRANSFERASE/8-AMINO-7-OXONONANOATE SYNTHASE"/>
    <property type="match status" value="1"/>
</dbReference>
<evidence type="ECO:0000256" key="8">
    <source>
        <dbReference type="ARBA" id="ARBA00032610"/>
    </source>
</evidence>
<evidence type="ECO:0000256" key="1">
    <source>
        <dbReference type="ARBA" id="ARBA00001933"/>
    </source>
</evidence>
<dbReference type="EC" id="2.3.1.47" evidence="4"/>
<dbReference type="InterPro" id="IPR022834">
    <property type="entry name" value="AONS_Proteobacteria"/>
</dbReference>
<evidence type="ECO:0000259" key="11">
    <source>
        <dbReference type="Pfam" id="PF00155"/>
    </source>
</evidence>
<dbReference type="InterPro" id="IPR004723">
    <property type="entry name" value="AONS_Archaea/Proteobacteria"/>
</dbReference>
<dbReference type="NCBIfam" id="TIGR00858">
    <property type="entry name" value="bioF"/>
    <property type="match status" value="1"/>
</dbReference>
<dbReference type="GO" id="GO:0008710">
    <property type="term" value="F:8-amino-7-oxononanoate synthase activity"/>
    <property type="evidence" value="ECO:0007669"/>
    <property type="project" value="UniProtKB-EC"/>
</dbReference>
<reference evidence="12" key="1">
    <citation type="submission" date="2009-10" db="EMBL/GenBank/DDBJ databases">
        <title>Diversity of trophic interactions inside an arsenic-rich microbial ecosystem.</title>
        <authorList>
            <person name="Bertin P.N."/>
            <person name="Heinrich-Salmeron A."/>
            <person name="Pelletier E."/>
            <person name="Goulhen-Chollet F."/>
            <person name="Arsene-Ploetze F."/>
            <person name="Gallien S."/>
            <person name="Calteau A."/>
            <person name="Vallenet D."/>
            <person name="Casiot C."/>
            <person name="Chane-Woon-Ming B."/>
            <person name="Giloteaux L."/>
            <person name="Barakat M."/>
            <person name="Bonnefoy V."/>
            <person name="Bruneel O."/>
            <person name="Chandler M."/>
            <person name="Cleiss J."/>
            <person name="Duran R."/>
            <person name="Elbaz-Poulichet F."/>
            <person name="Fonknechten N."/>
            <person name="Lauga B."/>
            <person name="Mornico D."/>
            <person name="Ortet P."/>
            <person name="Schaeffer C."/>
            <person name="Siguier P."/>
            <person name="Alexander Thil Smith A."/>
            <person name="Van Dorsselaer A."/>
            <person name="Weissenbach J."/>
            <person name="Medigue C."/>
            <person name="Le Paslier D."/>
        </authorList>
    </citation>
    <scope>NUCLEOTIDE SEQUENCE</scope>
</reference>
<keyword evidence="6" id="KW-0093">Biotin biosynthesis</keyword>
<keyword evidence="5 12" id="KW-0808">Transferase</keyword>
<dbReference type="Pfam" id="PF00155">
    <property type="entry name" value="Aminotran_1_2"/>
    <property type="match status" value="1"/>
</dbReference>
<name>E6QRD7_9ZZZZ</name>
<protein>
    <recommendedName>
        <fullName evidence="4">8-amino-7-oxononanoate synthase</fullName>
        <ecNumber evidence="4">2.3.1.47</ecNumber>
    </recommendedName>
    <alternativeName>
        <fullName evidence="8">7-keto-8-amino-pelargonic acid synthase</fullName>
    </alternativeName>
    <alternativeName>
        <fullName evidence="9">8-amino-7-ketopelargonate synthase</fullName>
    </alternativeName>
</protein>
<dbReference type="UniPathway" id="UPA00078"/>
<comment type="subunit">
    <text evidence="3">Homodimer.</text>
</comment>